<dbReference type="PANTHER" id="PTHR37422:SF21">
    <property type="entry name" value="EXOQ-LIKE PROTEIN"/>
    <property type="match status" value="1"/>
</dbReference>
<evidence type="ECO:0000259" key="6">
    <source>
        <dbReference type="Pfam" id="PF04932"/>
    </source>
</evidence>
<evidence type="ECO:0000313" key="7">
    <source>
        <dbReference type="EMBL" id="RLL10803.1"/>
    </source>
</evidence>
<comment type="caution">
    <text evidence="7">The sequence shown here is derived from an EMBL/GenBank/DDBJ whole genome shotgun (WGS) entry which is preliminary data.</text>
</comment>
<evidence type="ECO:0000256" key="1">
    <source>
        <dbReference type="ARBA" id="ARBA00004141"/>
    </source>
</evidence>
<comment type="subcellular location">
    <subcellularLocation>
        <location evidence="1">Membrane</location>
        <topology evidence="1">Multi-pass membrane protein</topology>
    </subcellularLocation>
</comment>
<evidence type="ECO:0000256" key="3">
    <source>
        <dbReference type="ARBA" id="ARBA00022989"/>
    </source>
</evidence>
<keyword evidence="2 5" id="KW-0812">Transmembrane</keyword>
<feature type="transmembrane region" description="Helical" evidence="5">
    <location>
        <begin position="340"/>
        <end position="357"/>
    </location>
</feature>
<reference evidence="7 8" key="1">
    <citation type="submission" date="2018-10" db="EMBL/GenBank/DDBJ databases">
        <title>Anaerotruncus faecis sp. nov., isolated from human feces.</title>
        <authorList>
            <person name="Wang Y.-J."/>
        </authorList>
    </citation>
    <scope>NUCLEOTIDE SEQUENCE [LARGE SCALE GENOMIC DNA]</scope>
    <source>
        <strain evidence="7 8">22A2-44</strain>
    </source>
</reference>
<dbReference type="AlphaFoldDB" id="A0A498CQT5"/>
<keyword evidence="7" id="KW-0436">Ligase</keyword>
<evidence type="ECO:0000313" key="8">
    <source>
        <dbReference type="Proteomes" id="UP000276301"/>
    </source>
</evidence>
<protein>
    <submittedName>
        <fullName evidence="7">O-antigen ligase family protein</fullName>
    </submittedName>
</protein>
<dbReference type="EMBL" id="RCHT01000012">
    <property type="protein sequence ID" value="RLL10803.1"/>
    <property type="molecule type" value="Genomic_DNA"/>
</dbReference>
<dbReference type="PANTHER" id="PTHR37422">
    <property type="entry name" value="TEICHURONIC ACID BIOSYNTHESIS PROTEIN TUAE"/>
    <property type="match status" value="1"/>
</dbReference>
<dbReference type="Pfam" id="PF04932">
    <property type="entry name" value="Wzy_C"/>
    <property type="match status" value="1"/>
</dbReference>
<proteinExistence type="predicted"/>
<dbReference type="InterPro" id="IPR051533">
    <property type="entry name" value="WaaL-like"/>
</dbReference>
<feature type="domain" description="O-antigen ligase-related" evidence="6">
    <location>
        <begin position="201"/>
        <end position="322"/>
    </location>
</feature>
<accession>A0A498CQT5</accession>
<dbReference type="Proteomes" id="UP000276301">
    <property type="component" value="Unassembled WGS sequence"/>
</dbReference>
<evidence type="ECO:0000256" key="5">
    <source>
        <dbReference type="SAM" id="Phobius"/>
    </source>
</evidence>
<feature type="transmembrane region" description="Helical" evidence="5">
    <location>
        <begin position="199"/>
        <end position="219"/>
    </location>
</feature>
<organism evidence="7 8">
    <name type="scientific">Anaerotruncus massiliensis</name>
    <name type="common">ex Liu et al. 2021</name>
    <dbReference type="NCBI Taxonomy" id="2321404"/>
    <lineage>
        <taxon>Bacteria</taxon>
        <taxon>Bacillati</taxon>
        <taxon>Bacillota</taxon>
        <taxon>Clostridia</taxon>
        <taxon>Eubacteriales</taxon>
        <taxon>Oscillospiraceae</taxon>
        <taxon>Anaerotruncus</taxon>
    </lineage>
</organism>
<dbReference type="RefSeq" id="WP_121586873.1">
    <property type="nucleotide sequence ID" value="NZ_RCHT01000012.1"/>
</dbReference>
<keyword evidence="3 5" id="KW-1133">Transmembrane helix</keyword>
<evidence type="ECO:0000256" key="4">
    <source>
        <dbReference type="ARBA" id="ARBA00023136"/>
    </source>
</evidence>
<sequence length="384" mass="41568">MRLLQSRAYLFVTFLLLYKPVCVSDLPALAAFDRAWDAARYLAVGTGLLVWLIFYRSLSKWMLALAAFCGARLLTTWSHLGSFGSTLPMIVVSTLSAAAITEMAVRTGRRAFLDGASLALGLLTAAHFATVLTFPGGMYATAAYRENYLLGYDNAALTTLLPAVCLAALRDCERGRRLSVRTAAVCACAAGAACRSWTVTSAAVTLLFLLAVLLSAAGWRPRVVNAGTALAGNALVFAGLVCFGVQERFSRFLERALHKDATLSGRAWIWERAGEAFARSPLTGVGLSEPAEARALIGATHAHNFYLDLAFTGGLVCVAAFFLLLFLCARRLWRFRKTRAGFLLTAAFGCLLLAFQMEPYRFHNFLLFTLCFFAGEFSAGEAAP</sequence>
<dbReference type="InterPro" id="IPR007016">
    <property type="entry name" value="O-antigen_ligase-rel_domated"/>
</dbReference>
<keyword evidence="8" id="KW-1185">Reference proteome</keyword>
<feature type="transmembrane region" description="Helical" evidence="5">
    <location>
        <begin position="226"/>
        <end position="246"/>
    </location>
</feature>
<feature type="transmembrane region" description="Helical" evidence="5">
    <location>
        <begin position="117"/>
        <end position="137"/>
    </location>
</feature>
<name>A0A498CQT5_9FIRM</name>
<dbReference type="GO" id="GO:0016874">
    <property type="term" value="F:ligase activity"/>
    <property type="evidence" value="ECO:0007669"/>
    <property type="project" value="UniProtKB-KW"/>
</dbReference>
<evidence type="ECO:0000256" key="2">
    <source>
        <dbReference type="ARBA" id="ARBA00022692"/>
    </source>
</evidence>
<gene>
    <name evidence="7" type="ORF">D4A47_07885</name>
</gene>
<keyword evidence="4 5" id="KW-0472">Membrane</keyword>
<feature type="transmembrane region" description="Helical" evidence="5">
    <location>
        <begin position="309"/>
        <end position="328"/>
    </location>
</feature>
<dbReference type="GO" id="GO:0016020">
    <property type="term" value="C:membrane"/>
    <property type="evidence" value="ECO:0007669"/>
    <property type="project" value="UniProtKB-SubCell"/>
</dbReference>
<feature type="transmembrane region" description="Helical" evidence="5">
    <location>
        <begin position="39"/>
        <end position="55"/>
    </location>
</feature>